<dbReference type="HOGENOM" id="CLU_1580307_0_0_1"/>
<keyword evidence="2" id="KW-1185">Reference proteome</keyword>
<dbReference type="STRING" id="36166.T1GD45"/>
<evidence type="ECO:0000313" key="1">
    <source>
        <dbReference type="EnsemblMetazoa" id="MESCA001226-PA"/>
    </source>
</evidence>
<sequence>MENGGSMRWARHVERMNDNAAKKIYNTSVEGEGRGGRQMGSLSAEKLRIHSWRSTARNRRIASLETVKCEELQLELSAALKSRSSRPAVGSISSSVMNSSVLTGTTVTSMSSAAGGVGSLLTSATSVLPPTSACSTVTWAPTITQDQGSEIDIIMAKIEQARLSIANMD</sequence>
<dbReference type="Proteomes" id="UP000015102">
    <property type="component" value="Unassembled WGS sequence"/>
</dbReference>
<reference evidence="1" key="2">
    <citation type="submission" date="2015-06" db="UniProtKB">
        <authorList>
            <consortium name="EnsemblMetazoa"/>
        </authorList>
    </citation>
    <scope>IDENTIFICATION</scope>
</reference>
<evidence type="ECO:0000313" key="2">
    <source>
        <dbReference type="Proteomes" id="UP000015102"/>
    </source>
</evidence>
<dbReference type="EMBL" id="CAQQ02192502">
    <property type="status" value="NOT_ANNOTATED_CDS"/>
    <property type="molecule type" value="Genomic_DNA"/>
</dbReference>
<reference evidence="2" key="1">
    <citation type="submission" date="2013-02" db="EMBL/GenBank/DDBJ databases">
        <authorList>
            <person name="Hughes D."/>
        </authorList>
    </citation>
    <scope>NUCLEOTIDE SEQUENCE</scope>
    <source>
        <strain>Durham</strain>
        <strain evidence="2">NC isolate 2 -- Noor lab</strain>
    </source>
</reference>
<proteinExistence type="predicted"/>
<protein>
    <submittedName>
        <fullName evidence="1">Uncharacterized protein</fullName>
    </submittedName>
</protein>
<name>T1GD45_MEGSC</name>
<dbReference type="EMBL" id="CAQQ02192501">
    <property type="status" value="NOT_ANNOTATED_CDS"/>
    <property type="molecule type" value="Genomic_DNA"/>
</dbReference>
<dbReference type="AlphaFoldDB" id="T1GD45"/>
<dbReference type="EnsemblMetazoa" id="MESCA001226-RA">
    <property type="protein sequence ID" value="MESCA001226-PA"/>
    <property type="gene ID" value="MESCA001226"/>
</dbReference>
<accession>T1GD45</accession>
<organism evidence="1 2">
    <name type="scientific">Megaselia scalaris</name>
    <name type="common">Humpbacked fly</name>
    <name type="synonym">Phora scalaris</name>
    <dbReference type="NCBI Taxonomy" id="36166"/>
    <lineage>
        <taxon>Eukaryota</taxon>
        <taxon>Metazoa</taxon>
        <taxon>Ecdysozoa</taxon>
        <taxon>Arthropoda</taxon>
        <taxon>Hexapoda</taxon>
        <taxon>Insecta</taxon>
        <taxon>Pterygota</taxon>
        <taxon>Neoptera</taxon>
        <taxon>Endopterygota</taxon>
        <taxon>Diptera</taxon>
        <taxon>Brachycera</taxon>
        <taxon>Muscomorpha</taxon>
        <taxon>Platypezoidea</taxon>
        <taxon>Phoridae</taxon>
        <taxon>Megaseliini</taxon>
        <taxon>Megaselia</taxon>
    </lineage>
</organism>